<dbReference type="SUPFAM" id="SSF53098">
    <property type="entry name" value="Ribonuclease H-like"/>
    <property type="match status" value="1"/>
</dbReference>
<evidence type="ECO:0000256" key="2">
    <source>
        <dbReference type="ARBA" id="ARBA00022723"/>
    </source>
</evidence>
<evidence type="ECO:0000313" key="7">
    <source>
        <dbReference type="EMBL" id="RNA02635.1"/>
    </source>
</evidence>
<organism evidence="7 8">
    <name type="scientific">Brachionus plicatilis</name>
    <name type="common">Marine rotifer</name>
    <name type="synonym">Brachionus muelleri</name>
    <dbReference type="NCBI Taxonomy" id="10195"/>
    <lineage>
        <taxon>Eukaryota</taxon>
        <taxon>Metazoa</taxon>
        <taxon>Spiralia</taxon>
        <taxon>Gnathifera</taxon>
        <taxon>Rotifera</taxon>
        <taxon>Eurotatoria</taxon>
        <taxon>Monogononta</taxon>
        <taxon>Pseudotrocha</taxon>
        <taxon>Ploima</taxon>
        <taxon>Brachionidae</taxon>
        <taxon>Brachionus</taxon>
    </lineage>
</organism>
<accession>A0A3M7PV56</accession>
<dbReference type="Proteomes" id="UP000276133">
    <property type="component" value="Unassembled WGS sequence"/>
</dbReference>
<keyword evidence="8" id="KW-1185">Reference proteome</keyword>
<dbReference type="InterPro" id="IPR012337">
    <property type="entry name" value="RNaseH-like_sf"/>
</dbReference>
<proteinExistence type="predicted"/>
<dbReference type="InterPro" id="IPR052035">
    <property type="entry name" value="ZnF_BED_domain_contain"/>
</dbReference>
<dbReference type="EMBL" id="REGN01008806">
    <property type="protein sequence ID" value="RNA02635.1"/>
    <property type="molecule type" value="Genomic_DNA"/>
</dbReference>
<feature type="domain" description="HAT C-terminal dimerisation" evidence="6">
    <location>
        <begin position="244"/>
        <end position="282"/>
    </location>
</feature>
<evidence type="ECO:0000259" key="6">
    <source>
        <dbReference type="Pfam" id="PF05699"/>
    </source>
</evidence>
<dbReference type="PANTHER" id="PTHR46481:SF10">
    <property type="entry name" value="ZINC FINGER BED DOMAIN-CONTAINING PROTEIN 39"/>
    <property type="match status" value="1"/>
</dbReference>
<dbReference type="OrthoDB" id="1937594at2759"/>
<keyword evidence="2" id="KW-0479">Metal-binding</keyword>
<dbReference type="GO" id="GO:0005634">
    <property type="term" value="C:nucleus"/>
    <property type="evidence" value="ECO:0007669"/>
    <property type="project" value="UniProtKB-SubCell"/>
</dbReference>
<keyword evidence="5" id="KW-0539">Nucleus</keyword>
<dbReference type="GO" id="GO:0008270">
    <property type="term" value="F:zinc ion binding"/>
    <property type="evidence" value="ECO:0007669"/>
    <property type="project" value="UniProtKB-KW"/>
</dbReference>
<sequence>MIAGDQVRIIRHYLENSAFRSFALGFKCMTERNRAEDIKEIVFEILSEYGITEKVFGIVTDNNSTKNSENVLMFTQDVSTAFYLFDAKPTVRDSFSNFFLKCLGPFNKLSETMSGKTYVTTSLIIPGLKFIETKLVAKEDDNRLSKDLKAALKQSYDHCNIIESNDFLIASTFLHPFYNEFEFAKNFLIDLFKSKRFNELIASSRKEGIIKSHSLKKKLNFEDSENSSDEDEESIDIKKEHSEYMKDRSNIDVLDYWRFNKFQFPILSSLASVVLAIPATSVRDYSHMQPINFETEEIEFI</sequence>
<dbReference type="GO" id="GO:0046983">
    <property type="term" value="F:protein dimerization activity"/>
    <property type="evidence" value="ECO:0007669"/>
    <property type="project" value="InterPro"/>
</dbReference>
<dbReference type="Pfam" id="PF05699">
    <property type="entry name" value="Dimer_Tnp_hAT"/>
    <property type="match status" value="1"/>
</dbReference>
<evidence type="ECO:0000313" key="8">
    <source>
        <dbReference type="Proteomes" id="UP000276133"/>
    </source>
</evidence>
<protein>
    <submittedName>
        <fullName evidence="7">Zinc finger BED domain-containing 1-like</fullName>
    </submittedName>
</protein>
<evidence type="ECO:0000256" key="1">
    <source>
        <dbReference type="ARBA" id="ARBA00004123"/>
    </source>
</evidence>
<reference evidence="7 8" key="1">
    <citation type="journal article" date="2018" name="Sci. Rep.">
        <title>Genomic signatures of local adaptation to the degree of environmental predictability in rotifers.</title>
        <authorList>
            <person name="Franch-Gras L."/>
            <person name="Hahn C."/>
            <person name="Garcia-Roger E.M."/>
            <person name="Carmona M.J."/>
            <person name="Serra M."/>
            <person name="Gomez A."/>
        </authorList>
    </citation>
    <scope>NUCLEOTIDE SEQUENCE [LARGE SCALE GENOMIC DNA]</scope>
    <source>
        <strain evidence="7">HYR1</strain>
    </source>
</reference>
<comment type="subcellular location">
    <subcellularLocation>
        <location evidence="1">Nucleus</location>
    </subcellularLocation>
</comment>
<evidence type="ECO:0000256" key="4">
    <source>
        <dbReference type="ARBA" id="ARBA00022833"/>
    </source>
</evidence>
<name>A0A3M7PV56_BRAPC</name>
<evidence type="ECO:0000256" key="3">
    <source>
        <dbReference type="ARBA" id="ARBA00022771"/>
    </source>
</evidence>
<evidence type="ECO:0000256" key="5">
    <source>
        <dbReference type="ARBA" id="ARBA00023242"/>
    </source>
</evidence>
<keyword evidence="4" id="KW-0862">Zinc</keyword>
<keyword evidence="3" id="KW-0863">Zinc-finger</keyword>
<dbReference type="PANTHER" id="PTHR46481">
    <property type="entry name" value="ZINC FINGER BED DOMAIN-CONTAINING PROTEIN 4"/>
    <property type="match status" value="1"/>
</dbReference>
<gene>
    <name evidence="7" type="ORF">BpHYR1_001069</name>
</gene>
<comment type="caution">
    <text evidence="7">The sequence shown here is derived from an EMBL/GenBank/DDBJ whole genome shotgun (WGS) entry which is preliminary data.</text>
</comment>
<dbReference type="InterPro" id="IPR008906">
    <property type="entry name" value="HATC_C_dom"/>
</dbReference>
<dbReference type="AlphaFoldDB" id="A0A3M7PV56"/>